<gene>
    <name evidence="2" type="ORF">EVAR_99128_1</name>
</gene>
<accession>A0A4C1YSC8</accession>
<name>A0A4C1YSC8_EUMVA</name>
<dbReference type="EMBL" id="BGZK01001335">
    <property type="protein sequence ID" value="GBP77559.1"/>
    <property type="molecule type" value="Genomic_DNA"/>
</dbReference>
<feature type="region of interest" description="Disordered" evidence="1">
    <location>
        <begin position="249"/>
        <end position="275"/>
    </location>
</feature>
<sequence length="308" mass="34856">MLCNFITPGVHTKDKTLTAVSAARGNAISFKWRFKRAGEGRAAGRGALNTSRIYITLCGVNPPRPRQPASALRANLCLTGRTRRGRRVARQAAANQTRPLNNTFCCTAFKVQAVWRALATSRVQYSNARGREKERYTKVENRREKERIGVGNAISGKEQQDPIVGIRLGLRESRSSGLSEINIRRFSDKGRFLRSGFIRIRIKVSSGSLVRESKAHQFGIIKSSIHQIDHHFRIFSQIIKRICRSGIDPASTNQKSSDARFARSSVRNKADQFENQSGIKADLKIVIRQDRRRENQEEERERQVKIKG</sequence>
<dbReference type="Proteomes" id="UP000299102">
    <property type="component" value="Unassembled WGS sequence"/>
</dbReference>
<dbReference type="AlphaFoldDB" id="A0A4C1YSC8"/>
<keyword evidence="3" id="KW-1185">Reference proteome</keyword>
<evidence type="ECO:0000256" key="1">
    <source>
        <dbReference type="SAM" id="MobiDB-lite"/>
    </source>
</evidence>
<protein>
    <submittedName>
        <fullName evidence="2">Uncharacterized protein</fullName>
    </submittedName>
</protein>
<comment type="caution">
    <text evidence="2">The sequence shown here is derived from an EMBL/GenBank/DDBJ whole genome shotgun (WGS) entry which is preliminary data.</text>
</comment>
<organism evidence="2 3">
    <name type="scientific">Eumeta variegata</name>
    <name type="common">Bagworm moth</name>
    <name type="synonym">Eumeta japonica</name>
    <dbReference type="NCBI Taxonomy" id="151549"/>
    <lineage>
        <taxon>Eukaryota</taxon>
        <taxon>Metazoa</taxon>
        <taxon>Ecdysozoa</taxon>
        <taxon>Arthropoda</taxon>
        <taxon>Hexapoda</taxon>
        <taxon>Insecta</taxon>
        <taxon>Pterygota</taxon>
        <taxon>Neoptera</taxon>
        <taxon>Endopterygota</taxon>
        <taxon>Lepidoptera</taxon>
        <taxon>Glossata</taxon>
        <taxon>Ditrysia</taxon>
        <taxon>Tineoidea</taxon>
        <taxon>Psychidae</taxon>
        <taxon>Oiketicinae</taxon>
        <taxon>Eumeta</taxon>
    </lineage>
</organism>
<evidence type="ECO:0000313" key="2">
    <source>
        <dbReference type="EMBL" id="GBP77559.1"/>
    </source>
</evidence>
<evidence type="ECO:0000313" key="3">
    <source>
        <dbReference type="Proteomes" id="UP000299102"/>
    </source>
</evidence>
<proteinExistence type="predicted"/>
<reference evidence="2 3" key="1">
    <citation type="journal article" date="2019" name="Commun. Biol.">
        <title>The bagworm genome reveals a unique fibroin gene that provides high tensile strength.</title>
        <authorList>
            <person name="Kono N."/>
            <person name="Nakamura H."/>
            <person name="Ohtoshi R."/>
            <person name="Tomita M."/>
            <person name="Numata K."/>
            <person name="Arakawa K."/>
        </authorList>
    </citation>
    <scope>NUCLEOTIDE SEQUENCE [LARGE SCALE GENOMIC DNA]</scope>
</reference>